<comment type="caution">
    <text evidence="2">The sequence shown here is derived from an EMBL/GenBank/DDBJ whole genome shotgun (WGS) entry which is preliminary data.</text>
</comment>
<reference evidence="2 3" key="1">
    <citation type="submission" date="2024-02" db="EMBL/GenBank/DDBJ databases">
        <authorList>
            <person name="Vignale AGUSTIN F."/>
            <person name="Sosa J E."/>
            <person name="Modenutti C."/>
        </authorList>
    </citation>
    <scope>NUCLEOTIDE SEQUENCE [LARGE SCALE GENOMIC DNA]</scope>
</reference>
<dbReference type="Proteomes" id="UP001642360">
    <property type="component" value="Unassembled WGS sequence"/>
</dbReference>
<evidence type="ECO:0000313" key="2">
    <source>
        <dbReference type="EMBL" id="CAK9169523.1"/>
    </source>
</evidence>
<name>A0ABC8TJD2_9AQUA</name>
<proteinExistence type="predicted"/>
<evidence type="ECO:0000313" key="3">
    <source>
        <dbReference type="Proteomes" id="UP001642360"/>
    </source>
</evidence>
<organism evidence="2 3">
    <name type="scientific">Ilex paraguariensis</name>
    <name type="common">yerba mate</name>
    <dbReference type="NCBI Taxonomy" id="185542"/>
    <lineage>
        <taxon>Eukaryota</taxon>
        <taxon>Viridiplantae</taxon>
        <taxon>Streptophyta</taxon>
        <taxon>Embryophyta</taxon>
        <taxon>Tracheophyta</taxon>
        <taxon>Spermatophyta</taxon>
        <taxon>Magnoliopsida</taxon>
        <taxon>eudicotyledons</taxon>
        <taxon>Gunneridae</taxon>
        <taxon>Pentapetalae</taxon>
        <taxon>asterids</taxon>
        <taxon>campanulids</taxon>
        <taxon>Aquifoliales</taxon>
        <taxon>Aquifoliaceae</taxon>
        <taxon>Ilex</taxon>
    </lineage>
</organism>
<accession>A0ABC8TJD2</accession>
<feature type="compositionally biased region" description="Basic and acidic residues" evidence="1">
    <location>
        <begin position="106"/>
        <end position="116"/>
    </location>
</feature>
<evidence type="ECO:0000256" key="1">
    <source>
        <dbReference type="SAM" id="MobiDB-lite"/>
    </source>
</evidence>
<keyword evidence="3" id="KW-1185">Reference proteome</keyword>
<gene>
    <name evidence="2" type="ORF">ILEXP_LOCUS38969</name>
</gene>
<dbReference type="AlphaFoldDB" id="A0ABC8TJD2"/>
<sequence length="138" mass="15726">MAPSKELKVAKIDKCKMRHFKEFISSKKLAKYGFGPTEFERLSPPPTTKGNNSITEVRGNLVDLDPMAPNLQEVMEVKKRRLQKKGRLTKPHDPNSPLNSRLKKVPRIEEKNSSRKEVRELYLGAQNLESTPASIEDL</sequence>
<feature type="region of interest" description="Disordered" evidence="1">
    <location>
        <begin position="81"/>
        <end position="116"/>
    </location>
</feature>
<protein>
    <submittedName>
        <fullName evidence="2">Uncharacterized protein</fullName>
    </submittedName>
</protein>
<dbReference type="EMBL" id="CAUOFW020005303">
    <property type="protein sequence ID" value="CAK9169523.1"/>
    <property type="molecule type" value="Genomic_DNA"/>
</dbReference>